<feature type="compositionally biased region" description="Basic and acidic residues" evidence="3">
    <location>
        <begin position="595"/>
        <end position="607"/>
    </location>
</feature>
<feature type="compositionally biased region" description="Polar residues" evidence="3">
    <location>
        <begin position="581"/>
        <end position="594"/>
    </location>
</feature>
<evidence type="ECO:0000313" key="5">
    <source>
        <dbReference type="EMBL" id="KAF3146113.1"/>
    </source>
</evidence>
<dbReference type="SUPFAM" id="SSF81383">
    <property type="entry name" value="F-box domain"/>
    <property type="match status" value="1"/>
</dbReference>
<feature type="region of interest" description="Disordered" evidence="3">
    <location>
        <begin position="53"/>
        <end position="98"/>
    </location>
</feature>
<dbReference type="Pfam" id="PF12937">
    <property type="entry name" value="F-box-like"/>
    <property type="match status" value="1"/>
</dbReference>
<protein>
    <recommendedName>
        <fullName evidence="4">F-box domain-containing protein</fullName>
    </recommendedName>
</protein>
<dbReference type="Pfam" id="PF12014">
    <property type="entry name" value="Cyclin_D1_bind"/>
    <property type="match status" value="1"/>
</dbReference>
<feature type="region of interest" description="Disordered" evidence="3">
    <location>
        <begin position="117"/>
        <end position="149"/>
    </location>
</feature>
<dbReference type="InterPro" id="IPR036047">
    <property type="entry name" value="F-box-like_dom_sf"/>
</dbReference>
<dbReference type="PANTHER" id="PTHR10706:SF130">
    <property type="entry name" value="F-BOX ONLY PROTEIN 31"/>
    <property type="match status" value="1"/>
</dbReference>
<comment type="pathway">
    <text evidence="1">Protein modification; protein ubiquitination.</text>
</comment>
<feature type="compositionally biased region" description="Polar residues" evidence="3">
    <location>
        <begin position="127"/>
        <end position="136"/>
    </location>
</feature>
<dbReference type="InterPro" id="IPR001810">
    <property type="entry name" value="F-box_dom"/>
</dbReference>
<feature type="region of interest" description="Disordered" evidence="3">
    <location>
        <begin position="580"/>
        <end position="626"/>
    </location>
</feature>
<evidence type="ECO:0000313" key="6">
    <source>
        <dbReference type="Proteomes" id="UP000480548"/>
    </source>
</evidence>
<dbReference type="PROSITE" id="PS50181">
    <property type="entry name" value="FBOX"/>
    <property type="match status" value="1"/>
</dbReference>
<feature type="region of interest" description="Disordered" evidence="3">
    <location>
        <begin position="1"/>
        <end position="23"/>
    </location>
</feature>
<comment type="caution">
    <text evidence="5">The sequence shown here is derived from an EMBL/GenBank/DDBJ whole genome shotgun (WGS) entry which is preliminary data.</text>
</comment>
<name>A0A7C8NQT1_ORBOL</name>
<evidence type="ECO:0000256" key="2">
    <source>
        <dbReference type="ARBA" id="ARBA00022786"/>
    </source>
</evidence>
<feature type="compositionally biased region" description="Polar residues" evidence="3">
    <location>
        <begin position="350"/>
        <end position="363"/>
    </location>
</feature>
<accession>A0A7C8NQT1</accession>
<evidence type="ECO:0000256" key="3">
    <source>
        <dbReference type="SAM" id="MobiDB-lite"/>
    </source>
</evidence>
<dbReference type="Gene3D" id="1.20.1280.50">
    <property type="match status" value="1"/>
</dbReference>
<feature type="compositionally biased region" description="Basic and acidic residues" evidence="3">
    <location>
        <begin position="53"/>
        <end position="63"/>
    </location>
</feature>
<reference evidence="5 6" key="1">
    <citation type="submission" date="2019-06" db="EMBL/GenBank/DDBJ databases">
        <authorList>
            <person name="Palmer J.M."/>
        </authorList>
    </citation>
    <scope>NUCLEOTIDE SEQUENCE [LARGE SCALE GENOMIC DNA]</scope>
    <source>
        <strain evidence="5 6">TWF703</strain>
    </source>
</reference>
<gene>
    <name evidence="5" type="ORF">TWF703_005659</name>
</gene>
<dbReference type="GO" id="GO:0016567">
    <property type="term" value="P:protein ubiquitination"/>
    <property type="evidence" value="ECO:0007669"/>
    <property type="project" value="UniProtKB-UniPathway"/>
</dbReference>
<dbReference type="PANTHER" id="PTHR10706">
    <property type="entry name" value="F-BOX FAMILY PROTEIN"/>
    <property type="match status" value="1"/>
</dbReference>
<dbReference type="Proteomes" id="UP000480548">
    <property type="component" value="Unassembled WGS sequence"/>
</dbReference>
<dbReference type="SMART" id="SM00256">
    <property type="entry name" value="FBOX"/>
    <property type="match status" value="1"/>
</dbReference>
<evidence type="ECO:0000256" key="1">
    <source>
        <dbReference type="ARBA" id="ARBA00004906"/>
    </source>
</evidence>
<evidence type="ECO:0000259" key="4">
    <source>
        <dbReference type="PROSITE" id="PS50181"/>
    </source>
</evidence>
<keyword evidence="2" id="KW-0833">Ubl conjugation pathway</keyword>
<proteinExistence type="predicted"/>
<dbReference type="EMBL" id="WIQZ01000003">
    <property type="protein sequence ID" value="KAF3146113.1"/>
    <property type="molecule type" value="Genomic_DNA"/>
</dbReference>
<dbReference type="UniPathway" id="UPA00143"/>
<feature type="region of interest" description="Disordered" evidence="3">
    <location>
        <begin position="344"/>
        <end position="366"/>
    </location>
</feature>
<dbReference type="InterPro" id="IPR045048">
    <property type="entry name" value="FBXO31/39"/>
</dbReference>
<sequence length="672" mass="75091">MTVTQNQELQPADSRAPDSNQDVDQQAQILALLISQSVTADKPIFCWRDSGKLSHAETPEGRPRSQKHRNIAEIRGPNAGVNDSGREGQLYPKVTSDPADIPLQAGAIELSTSYPNTVMEDKGAKNPESSAQQGQRSNEEPQDPVSAGSSSRLLLLPSEILHQILLYLPAISLYAISLTCHSLQTHSFTDALWENIVDSPDLPSPHPYLSYRSLHHALAPHLYLKRKIFIGDRQYFGSLLASKYMPISGTLEAFSFTGTPSRDTAEFSTWSYNPDVIISPFNPKVNIREEPELKISPNSKASADGEIPVSRRGILATYFRAEAIFQRDIYSQMAVWPPSTIPAKTRVRNESPSGFKSGANSKQRGPFMRLPSNISINGTSVSVGGFNDVTGAAIDRSAFIIPQTKTTPTEDEKWKAEEIRQRSGHLSETAFRLRRWAVLGDTSGDFENRFRMGERVETFAELDEELWTPIPEYPYRGVWVGDYGPHGAEFLLFHQPTTSSSQKRLEVIKLTGDPNVPRGEYTLIVDDLSRPIRIADEEEIEWPGAKVYSARGRVAEHEFVDDKFINVHMILPVPEVDWQEAQAQKEGSPNPSDKSTSDADERGRNDDIGEGWGVGSHERGVLGGRNKRLSGTKQAVKLLDQPWVPNRVAVYWHELSEVIHLYYRVDVHRFLD</sequence>
<feature type="domain" description="F-box" evidence="4">
    <location>
        <begin position="150"/>
        <end position="196"/>
    </location>
</feature>
<organism evidence="5 6">
    <name type="scientific">Orbilia oligospora</name>
    <name type="common">Nematode-trapping fungus</name>
    <name type="synonym">Arthrobotrys oligospora</name>
    <dbReference type="NCBI Taxonomy" id="2813651"/>
    <lineage>
        <taxon>Eukaryota</taxon>
        <taxon>Fungi</taxon>
        <taxon>Dikarya</taxon>
        <taxon>Ascomycota</taxon>
        <taxon>Pezizomycotina</taxon>
        <taxon>Orbiliomycetes</taxon>
        <taxon>Orbiliales</taxon>
        <taxon>Orbiliaceae</taxon>
        <taxon>Orbilia</taxon>
    </lineage>
</organism>
<dbReference type="AlphaFoldDB" id="A0A7C8NQT1"/>